<proteinExistence type="inferred from homology"/>
<comment type="similarity">
    <text evidence="6">Belongs to the RuvA family.</text>
</comment>
<dbReference type="InterPro" id="IPR000085">
    <property type="entry name" value="RuvA"/>
</dbReference>
<comment type="subcellular location">
    <subcellularLocation>
        <location evidence="6">Cytoplasm</location>
    </subcellularLocation>
</comment>
<protein>
    <recommendedName>
        <fullName evidence="6">Holliday junction branch migration complex subunit RuvA</fullName>
    </recommendedName>
</protein>
<dbReference type="InterPro" id="IPR036267">
    <property type="entry name" value="RuvA_C_sf"/>
</dbReference>
<gene>
    <name evidence="6 9" type="primary">ruvA</name>
    <name evidence="9" type="ORF">ACFOKA_13625</name>
</gene>
<feature type="domain" description="Holliday junction DNA helicase RuvA C-terminal" evidence="8">
    <location>
        <begin position="159"/>
        <end position="206"/>
    </location>
</feature>
<evidence type="ECO:0000256" key="2">
    <source>
        <dbReference type="ARBA" id="ARBA00022763"/>
    </source>
</evidence>
<comment type="function">
    <text evidence="6">The RuvA-RuvB-RuvC complex processes Holliday junction (HJ) DNA during genetic recombination and DNA repair, while the RuvA-RuvB complex plays an important role in the rescue of blocked DNA replication forks via replication fork reversal (RFR). RuvA specifically binds to HJ cruciform DNA, conferring on it an open structure. The RuvB hexamer acts as an ATP-dependent pump, pulling dsDNA into and through the RuvAB complex. HJ branch migration allows RuvC to scan DNA until it finds its consensus sequence, where it cleaves and resolves the cruciform DNA.</text>
</comment>
<dbReference type="NCBIfam" id="TIGR00084">
    <property type="entry name" value="ruvA"/>
    <property type="match status" value="1"/>
</dbReference>
<keyword evidence="3 6" id="KW-0238">DNA-binding</keyword>
<dbReference type="InterPro" id="IPR011114">
    <property type="entry name" value="RuvA_C"/>
</dbReference>
<dbReference type="Pfam" id="PF14520">
    <property type="entry name" value="HHH_5"/>
    <property type="match status" value="1"/>
</dbReference>
<dbReference type="SUPFAM" id="SSF46929">
    <property type="entry name" value="DNA helicase RuvA subunit, C-terminal domain"/>
    <property type="match status" value="1"/>
</dbReference>
<dbReference type="InterPro" id="IPR012340">
    <property type="entry name" value="NA-bd_OB-fold"/>
</dbReference>
<dbReference type="InterPro" id="IPR010994">
    <property type="entry name" value="RuvA_2-like"/>
</dbReference>
<organism evidence="9 10">
    <name type="scientific">Kordiimonas pumila</name>
    <dbReference type="NCBI Taxonomy" id="2161677"/>
    <lineage>
        <taxon>Bacteria</taxon>
        <taxon>Pseudomonadati</taxon>
        <taxon>Pseudomonadota</taxon>
        <taxon>Alphaproteobacteria</taxon>
        <taxon>Kordiimonadales</taxon>
        <taxon>Kordiimonadaceae</taxon>
        <taxon>Kordiimonas</taxon>
    </lineage>
</organism>
<evidence type="ECO:0000259" key="8">
    <source>
        <dbReference type="Pfam" id="PF07499"/>
    </source>
</evidence>
<dbReference type="HAMAP" id="MF_00031">
    <property type="entry name" value="DNA_HJ_migration_RuvA"/>
    <property type="match status" value="1"/>
</dbReference>
<feature type="region of interest" description="Domain III" evidence="6">
    <location>
        <begin position="155"/>
        <end position="209"/>
    </location>
</feature>
<dbReference type="SUPFAM" id="SSF50249">
    <property type="entry name" value="Nucleic acid-binding proteins"/>
    <property type="match status" value="1"/>
</dbReference>
<dbReference type="CDD" id="cd14332">
    <property type="entry name" value="UBA_RuvA_C"/>
    <property type="match status" value="1"/>
</dbReference>
<dbReference type="RefSeq" id="WP_194213421.1">
    <property type="nucleotide sequence ID" value="NZ_CP061205.1"/>
</dbReference>
<reference evidence="10" key="1">
    <citation type="journal article" date="2019" name="Int. J. Syst. Evol. Microbiol.">
        <title>The Global Catalogue of Microorganisms (GCM) 10K type strain sequencing project: providing services to taxonomists for standard genome sequencing and annotation.</title>
        <authorList>
            <consortium name="The Broad Institute Genomics Platform"/>
            <consortium name="The Broad Institute Genome Sequencing Center for Infectious Disease"/>
            <person name="Wu L."/>
            <person name="Ma J."/>
        </authorList>
    </citation>
    <scope>NUCLEOTIDE SEQUENCE [LARGE SCALE GENOMIC DNA]</scope>
    <source>
        <strain evidence="10">KCTC 62164</strain>
    </source>
</reference>
<sequence>MIAKLKGLVDSTGDDWAILDVVGVGYLVHASSRSLSGLPSVGEAVSLYIETVVREDAITLYGFLTASEQDMFRLLTSVQGVGAKVGLAILSALSPNDLQNAIAAQDKTVVSRAKGVGPKVATRIVTELKDKVTAFALKPQGVQMPASGAAQVAPAESGAVADAISALVNLGYKPVEAHGAAAKAASELGEDATVGKLVPAALKHLSSLA</sequence>
<keyword evidence="9" id="KW-0378">Hydrolase</keyword>
<evidence type="ECO:0000313" key="10">
    <source>
        <dbReference type="Proteomes" id="UP001595444"/>
    </source>
</evidence>
<dbReference type="Pfam" id="PF07499">
    <property type="entry name" value="RuvA_C"/>
    <property type="match status" value="1"/>
</dbReference>
<feature type="domain" description="DNA helicase Holliday junction RuvA type" evidence="7">
    <location>
        <begin position="1"/>
        <end position="62"/>
    </location>
</feature>
<evidence type="ECO:0000256" key="1">
    <source>
        <dbReference type="ARBA" id="ARBA00022490"/>
    </source>
</evidence>
<dbReference type="SUPFAM" id="SSF47781">
    <property type="entry name" value="RuvA domain 2-like"/>
    <property type="match status" value="1"/>
</dbReference>
<keyword evidence="2 6" id="KW-0227">DNA damage</keyword>
<evidence type="ECO:0000256" key="6">
    <source>
        <dbReference type="HAMAP-Rule" id="MF_00031"/>
    </source>
</evidence>
<evidence type="ECO:0000256" key="5">
    <source>
        <dbReference type="ARBA" id="ARBA00023204"/>
    </source>
</evidence>
<dbReference type="InterPro" id="IPR013849">
    <property type="entry name" value="DNA_helicase_Holl-junc_RuvA_I"/>
</dbReference>
<comment type="caution">
    <text evidence="9">The sequence shown here is derived from an EMBL/GenBank/DDBJ whole genome shotgun (WGS) entry which is preliminary data.</text>
</comment>
<keyword evidence="10" id="KW-1185">Reference proteome</keyword>
<dbReference type="GO" id="GO:0016787">
    <property type="term" value="F:hydrolase activity"/>
    <property type="evidence" value="ECO:0007669"/>
    <property type="project" value="UniProtKB-KW"/>
</dbReference>
<keyword evidence="1 6" id="KW-0963">Cytoplasm</keyword>
<dbReference type="Proteomes" id="UP001595444">
    <property type="component" value="Unassembled WGS sequence"/>
</dbReference>
<comment type="subunit">
    <text evidence="6">Homotetramer. Forms an RuvA(8)-RuvB(12)-Holliday junction (HJ) complex. HJ DNA is sandwiched between 2 RuvA tetramers; dsDNA enters through RuvA and exits via RuvB. An RuvB hexamer assembles on each DNA strand where it exits the tetramer. Each RuvB hexamer is contacted by two RuvA subunits (via domain III) on 2 adjacent RuvB subunits; this complex drives branch migration. In the full resolvosome a probable DNA-RuvA(4)-RuvB(12)-RuvC(2) complex forms which resolves the HJ.</text>
</comment>
<dbReference type="GO" id="GO:0003678">
    <property type="term" value="F:DNA helicase activity"/>
    <property type="evidence" value="ECO:0007669"/>
    <property type="project" value="UniProtKB-EC"/>
</dbReference>
<evidence type="ECO:0000313" key="9">
    <source>
        <dbReference type="EMBL" id="MFC3052950.1"/>
    </source>
</evidence>
<dbReference type="Pfam" id="PF01330">
    <property type="entry name" value="RuvA_N"/>
    <property type="match status" value="1"/>
</dbReference>
<comment type="domain">
    <text evidence="6">Has three domains with a flexible linker between the domains II and III and assumes an 'L' shape. Domain III is highly mobile and contacts RuvB.</text>
</comment>
<evidence type="ECO:0000256" key="4">
    <source>
        <dbReference type="ARBA" id="ARBA00023172"/>
    </source>
</evidence>
<dbReference type="Gene3D" id="1.10.8.10">
    <property type="entry name" value="DNA helicase RuvA subunit, C-terminal domain"/>
    <property type="match status" value="1"/>
</dbReference>
<evidence type="ECO:0000256" key="3">
    <source>
        <dbReference type="ARBA" id="ARBA00023125"/>
    </source>
</evidence>
<dbReference type="Gene3D" id="2.40.50.140">
    <property type="entry name" value="Nucleic acid-binding proteins"/>
    <property type="match status" value="1"/>
</dbReference>
<dbReference type="Gene3D" id="1.10.150.20">
    <property type="entry name" value="5' to 3' exonuclease, C-terminal subdomain"/>
    <property type="match status" value="1"/>
</dbReference>
<keyword evidence="4 6" id="KW-0233">DNA recombination</keyword>
<name>A0ABV7D8I0_9PROT</name>
<dbReference type="EMBL" id="JBHRSL010000010">
    <property type="protein sequence ID" value="MFC3052950.1"/>
    <property type="molecule type" value="Genomic_DNA"/>
</dbReference>
<evidence type="ECO:0000259" key="7">
    <source>
        <dbReference type="Pfam" id="PF01330"/>
    </source>
</evidence>
<comment type="caution">
    <text evidence="6">Lacks conserved residue(s) required for the propagation of feature annotation.</text>
</comment>
<keyword evidence="5 6" id="KW-0234">DNA repair</keyword>
<accession>A0ABV7D8I0</accession>
<feature type="region of interest" description="Domain I" evidence="6">
    <location>
        <begin position="1"/>
        <end position="64"/>
    </location>
</feature>